<dbReference type="RefSeq" id="WP_357784976.1">
    <property type="nucleotide sequence ID" value="NZ_JBFAKC010000007.1"/>
</dbReference>
<protein>
    <submittedName>
        <fullName evidence="2">Uncharacterized protein</fullName>
    </submittedName>
</protein>
<name>A0ABV3FVK6_9NOCA</name>
<sequence length="54" mass="5567">MRMGPQEECGSGVDIPDATERCPMPGRDVDSILKAGIELALVLVDAAAAAEIAL</sequence>
<dbReference type="Proteomes" id="UP001551695">
    <property type="component" value="Unassembled WGS sequence"/>
</dbReference>
<reference evidence="2 3" key="1">
    <citation type="submission" date="2024-06" db="EMBL/GenBank/DDBJ databases">
        <title>The Natural Products Discovery Center: Release of the First 8490 Sequenced Strains for Exploring Actinobacteria Biosynthetic Diversity.</title>
        <authorList>
            <person name="Kalkreuter E."/>
            <person name="Kautsar S.A."/>
            <person name="Yang D."/>
            <person name="Bader C.D."/>
            <person name="Teijaro C.N."/>
            <person name="Fluegel L."/>
            <person name="Davis C.M."/>
            <person name="Simpson J.R."/>
            <person name="Lauterbach L."/>
            <person name="Steele A.D."/>
            <person name="Gui C."/>
            <person name="Meng S."/>
            <person name="Li G."/>
            <person name="Viehrig K."/>
            <person name="Ye F."/>
            <person name="Su P."/>
            <person name="Kiefer A.F."/>
            <person name="Nichols A."/>
            <person name="Cepeda A.J."/>
            <person name="Yan W."/>
            <person name="Fan B."/>
            <person name="Jiang Y."/>
            <person name="Adhikari A."/>
            <person name="Zheng C.-J."/>
            <person name="Schuster L."/>
            <person name="Cowan T.M."/>
            <person name="Smanski M.J."/>
            <person name="Chevrette M.G."/>
            <person name="De Carvalho L.P.S."/>
            <person name="Shen B."/>
        </authorList>
    </citation>
    <scope>NUCLEOTIDE SEQUENCE [LARGE SCALE GENOMIC DNA]</scope>
    <source>
        <strain evidence="2 3">NPDC050403</strain>
    </source>
</reference>
<accession>A0ABV3FVK6</accession>
<comment type="caution">
    <text evidence="2">The sequence shown here is derived from an EMBL/GenBank/DDBJ whole genome shotgun (WGS) entry which is preliminary data.</text>
</comment>
<dbReference type="EMBL" id="JBFAKC010000007">
    <property type="protein sequence ID" value="MEV0709454.1"/>
    <property type="molecule type" value="Genomic_DNA"/>
</dbReference>
<gene>
    <name evidence="2" type="ORF">AB0I48_17985</name>
</gene>
<feature type="region of interest" description="Disordered" evidence="1">
    <location>
        <begin position="1"/>
        <end position="21"/>
    </location>
</feature>
<keyword evidence="3" id="KW-1185">Reference proteome</keyword>
<evidence type="ECO:0000313" key="2">
    <source>
        <dbReference type="EMBL" id="MEV0709454.1"/>
    </source>
</evidence>
<organism evidence="2 3">
    <name type="scientific">Nocardia aurea</name>
    <dbReference type="NCBI Taxonomy" id="2144174"/>
    <lineage>
        <taxon>Bacteria</taxon>
        <taxon>Bacillati</taxon>
        <taxon>Actinomycetota</taxon>
        <taxon>Actinomycetes</taxon>
        <taxon>Mycobacteriales</taxon>
        <taxon>Nocardiaceae</taxon>
        <taxon>Nocardia</taxon>
    </lineage>
</organism>
<proteinExistence type="predicted"/>
<evidence type="ECO:0000313" key="3">
    <source>
        <dbReference type="Proteomes" id="UP001551695"/>
    </source>
</evidence>
<evidence type="ECO:0000256" key="1">
    <source>
        <dbReference type="SAM" id="MobiDB-lite"/>
    </source>
</evidence>